<feature type="compositionally biased region" description="Basic and acidic residues" evidence="1">
    <location>
        <begin position="556"/>
        <end position="570"/>
    </location>
</feature>
<feature type="region of interest" description="Disordered" evidence="1">
    <location>
        <begin position="387"/>
        <end position="505"/>
    </location>
</feature>
<dbReference type="InterPro" id="IPR032795">
    <property type="entry name" value="DUF3741-assoc"/>
</dbReference>
<dbReference type="Pfam" id="PF14383">
    <property type="entry name" value="VARLMGL"/>
    <property type="match status" value="1"/>
</dbReference>
<evidence type="ECO:0000259" key="2">
    <source>
        <dbReference type="Pfam" id="PF14309"/>
    </source>
</evidence>
<feature type="compositionally biased region" description="Low complexity" evidence="1">
    <location>
        <begin position="442"/>
        <end position="453"/>
    </location>
</feature>
<evidence type="ECO:0000256" key="1">
    <source>
        <dbReference type="SAM" id="MobiDB-lite"/>
    </source>
</evidence>
<dbReference type="AlphaFoldDB" id="A0A978VJK3"/>
<protein>
    <submittedName>
        <fullName evidence="4">Uncharacterized protein</fullName>
    </submittedName>
</protein>
<comment type="caution">
    <text evidence="4">The sequence shown here is derived from an EMBL/GenBank/DDBJ whole genome shotgun (WGS) entry which is preliminary data.</text>
</comment>
<dbReference type="EMBL" id="JAEACU010000004">
    <property type="protein sequence ID" value="KAH7533272.1"/>
    <property type="molecule type" value="Genomic_DNA"/>
</dbReference>
<feature type="domain" description="DUF3741" evidence="3">
    <location>
        <begin position="100"/>
        <end position="122"/>
    </location>
</feature>
<feature type="compositionally biased region" description="Polar residues" evidence="1">
    <location>
        <begin position="432"/>
        <end position="441"/>
    </location>
</feature>
<sequence length="951" mass="106236">MNDSAGKTSSCLSLAVPEKRTHRPGGCVGIFFQLFDWNRRFAKKKLFSKKLLPPARAKQASKKFKGDEKMPTSKLHLIADENSGGFPNMKKHPNRSIDFDHKHEMRAPGLVARLMGLESMPALRDKSKKVHLSDACDNNGEKKCANTYSVVDGEDVNLERGSTKIESRPQKLQKTGQFERKVVTRFGAEALQIKNVLSRSRKHHHHPKLVPPVKSPRIPSGRNVSRTSRLIDAATKILEPATTKTKCAITYSNSTQYPPKNVVMKEATFVKSEELPKQPCYSANSTNCLMGKTSCKNCGNLLDVVDVGPNAAEQPSIFPSFASNFVDVPLEATGRSNPRTPISSFGQQVDVVFQRNRDQPVSLPTQRKEEMDNRQWNGKSITERNSMAHDGQAPWQSSSQPSKLQSDERSSITVKHRAQIQDQMPLARGRTPSRSKLNNLQSRRASSAANAVRGTKDFVALNRSLSGRTRPRVPTKVEASKVDSDRKAIDSRDESPSQLRSSVRKRRTINASVQVESRGFVTSTATKQKNIQFDSQTGNGLGPDMQPMNRSGVRSRLADQRDDNRAKNKSTDVISFTFNSPIRHKTGVPMEVEEKTMGNEMKKFSQKPLSQKRDSIGALLEQKLKELTSQEDEELATGGPPKRSTAMILQELISALTSDHPEIVSPSIAETKFGRTARISHYGDHLSPGSVLDASFSSSSLDDSSGHGLQPHYVDCSDDHLHSLESDTDLLDSATSWDQERSIKRVTTLVSNISKILHSISIAGERLPENQLTYAKDAILNAEILFGDVAPNRGDGMKGLLVSPILLELETNANAIWTNMDITGLDATKVGNQCREFLFDCLIECIESRYSKCCNTGFRYWRRLPLCMTREMICQCVEEEIKKWSYLAGMVPDELIEWEMSHSLGKWTDFDIEAFECGAEIDGEILHILVDEIVRDLWECKQWSLQHFVQI</sequence>
<name>A0A978VJK3_ZIZJJ</name>
<organism evidence="4 5">
    <name type="scientific">Ziziphus jujuba var. spinosa</name>
    <dbReference type="NCBI Taxonomy" id="714518"/>
    <lineage>
        <taxon>Eukaryota</taxon>
        <taxon>Viridiplantae</taxon>
        <taxon>Streptophyta</taxon>
        <taxon>Embryophyta</taxon>
        <taxon>Tracheophyta</taxon>
        <taxon>Spermatophyta</taxon>
        <taxon>Magnoliopsida</taxon>
        <taxon>eudicotyledons</taxon>
        <taxon>Gunneridae</taxon>
        <taxon>Pentapetalae</taxon>
        <taxon>rosids</taxon>
        <taxon>fabids</taxon>
        <taxon>Rosales</taxon>
        <taxon>Rhamnaceae</taxon>
        <taxon>Paliureae</taxon>
        <taxon>Ziziphus</taxon>
    </lineage>
</organism>
<dbReference type="PANTHER" id="PTHR21726:SF61">
    <property type="entry name" value="DNAA INITIATOR-ASSOCIATING PROTEIN"/>
    <property type="match status" value="1"/>
</dbReference>
<feature type="region of interest" description="Disordered" evidence="1">
    <location>
        <begin position="199"/>
        <end position="225"/>
    </location>
</feature>
<evidence type="ECO:0000313" key="5">
    <source>
        <dbReference type="Proteomes" id="UP000813462"/>
    </source>
</evidence>
<evidence type="ECO:0000313" key="4">
    <source>
        <dbReference type="EMBL" id="KAH7533272.1"/>
    </source>
</evidence>
<dbReference type="Pfam" id="PF14309">
    <property type="entry name" value="DUF4378"/>
    <property type="match status" value="1"/>
</dbReference>
<feature type="compositionally biased region" description="Basic and acidic residues" evidence="1">
    <location>
        <begin position="478"/>
        <end position="495"/>
    </location>
</feature>
<feature type="compositionally biased region" description="Basic residues" evidence="1">
    <location>
        <begin position="199"/>
        <end position="208"/>
    </location>
</feature>
<proteinExistence type="predicted"/>
<accession>A0A978VJK3</accession>
<dbReference type="PANTHER" id="PTHR21726">
    <property type="entry name" value="PHOSPHATIDYLINOSITOL N-ACETYLGLUCOSAMINYLTRANSFERASE SUBUNIT P DOWN SYNDROME CRITICAL REGION PROTEIN 5 -RELATED"/>
    <property type="match status" value="1"/>
</dbReference>
<gene>
    <name evidence="4" type="ORF">FEM48_Zijuj04G0113000</name>
</gene>
<reference evidence="4" key="1">
    <citation type="journal article" date="2021" name="Front. Plant Sci.">
        <title>Chromosome-Scale Genome Assembly for Chinese Sour Jujube and Insights Into Its Genome Evolution and Domestication Signature.</title>
        <authorList>
            <person name="Shen L.-Y."/>
            <person name="Luo H."/>
            <person name="Wang X.-L."/>
            <person name="Wang X.-M."/>
            <person name="Qiu X.-J."/>
            <person name="Liu H."/>
            <person name="Zhou S.-S."/>
            <person name="Jia K.-H."/>
            <person name="Nie S."/>
            <person name="Bao Y.-T."/>
            <person name="Zhang R.-G."/>
            <person name="Yun Q.-Z."/>
            <person name="Chai Y.-H."/>
            <person name="Lu J.-Y."/>
            <person name="Li Y."/>
            <person name="Zhao S.-W."/>
            <person name="Mao J.-F."/>
            <person name="Jia S.-G."/>
            <person name="Mao Y.-M."/>
        </authorList>
    </citation>
    <scope>NUCLEOTIDE SEQUENCE</scope>
    <source>
        <strain evidence="4">AT0</strain>
        <tissue evidence="4">Leaf</tissue>
    </source>
</reference>
<dbReference type="Proteomes" id="UP000813462">
    <property type="component" value="Unassembled WGS sequence"/>
</dbReference>
<feature type="region of interest" description="Disordered" evidence="1">
    <location>
        <begin position="526"/>
        <end position="570"/>
    </location>
</feature>
<feature type="domain" description="DUF4378" evidence="2">
    <location>
        <begin position="801"/>
        <end position="932"/>
    </location>
</feature>
<feature type="compositionally biased region" description="Polar residues" evidence="1">
    <location>
        <begin position="394"/>
        <end position="404"/>
    </location>
</feature>
<dbReference type="InterPro" id="IPR025486">
    <property type="entry name" value="DUF4378"/>
</dbReference>
<evidence type="ECO:0000259" key="3">
    <source>
        <dbReference type="Pfam" id="PF14383"/>
    </source>
</evidence>
<feature type="compositionally biased region" description="Polar residues" evidence="1">
    <location>
        <begin position="526"/>
        <end position="538"/>
    </location>
</feature>
<dbReference type="OrthoDB" id="1928505at2759"/>